<reference evidence="8" key="1">
    <citation type="submission" date="2018-03" db="EMBL/GenBank/DDBJ databases">
        <authorList>
            <person name="Navarro De La Torre S."/>
        </authorList>
    </citation>
    <scope>NUCLEOTIDE SEQUENCE [LARGE SCALE GENOMIC DNA]</scope>
    <source>
        <strain evidence="8">EAod3</strain>
    </source>
</reference>
<accession>A0A2R8CHM1</accession>
<evidence type="ECO:0000256" key="1">
    <source>
        <dbReference type="ARBA" id="ARBA00004651"/>
    </source>
</evidence>
<keyword evidence="5 6" id="KW-0472">Membrane</keyword>
<evidence type="ECO:0000256" key="4">
    <source>
        <dbReference type="ARBA" id="ARBA00022989"/>
    </source>
</evidence>
<feature type="transmembrane region" description="Helical" evidence="6">
    <location>
        <begin position="75"/>
        <end position="92"/>
    </location>
</feature>
<dbReference type="GO" id="GO:0015171">
    <property type="term" value="F:amino acid transmembrane transporter activity"/>
    <property type="evidence" value="ECO:0007669"/>
    <property type="project" value="TreeGrafter"/>
</dbReference>
<evidence type="ECO:0000313" key="8">
    <source>
        <dbReference type="Proteomes" id="UP000244934"/>
    </source>
</evidence>
<name>A0A2R8CHM1_9GAMM</name>
<proteinExistence type="predicted"/>
<evidence type="ECO:0000256" key="5">
    <source>
        <dbReference type="ARBA" id="ARBA00023136"/>
    </source>
</evidence>
<evidence type="ECO:0000256" key="6">
    <source>
        <dbReference type="SAM" id="Phobius"/>
    </source>
</evidence>
<dbReference type="PANTHER" id="PTHR30086">
    <property type="entry name" value="ARGININE EXPORTER PROTEIN ARGO"/>
    <property type="match status" value="1"/>
</dbReference>
<evidence type="ECO:0000313" key="7">
    <source>
        <dbReference type="EMBL" id="SPJ32369.1"/>
    </source>
</evidence>
<dbReference type="GO" id="GO:0005886">
    <property type="term" value="C:plasma membrane"/>
    <property type="evidence" value="ECO:0007669"/>
    <property type="project" value="UniProtKB-SubCell"/>
</dbReference>
<dbReference type="EMBL" id="ONZI01000001">
    <property type="protein sequence ID" value="SPJ32369.1"/>
    <property type="molecule type" value="Genomic_DNA"/>
</dbReference>
<feature type="transmembrane region" description="Helical" evidence="6">
    <location>
        <begin position="141"/>
        <end position="170"/>
    </location>
</feature>
<keyword evidence="3 6" id="KW-0812">Transmembrane</keyword>
<dbReference type="InterPro" id="IPR001123">
    <property type="entry name" value="LeuE-type"/>
</dbReference>
<keyword evidence="8" id="KW-1185">Reference proteome</keyword>
<gene>
    <name evidence="7" type="primary">eamB_2</name>
    <name evidence="7" type="ORF">KSP9073_00369</name>
</gene>
<comment type="subcellular location">
    <subcellularLocation>
        <location evidence="1">Cell membrane</location>
        <topology evidence="1">Multi-pass membrane protein</topology>
    </subcellularLocation>
</comment>
<evidence type="ECO:0000256" key="3">
    <source>
        <dbReference type="ARBA" id="ARBA00022692"/>
    </source>
</evidence>
<dbReference type="Proteomes" id="UP000244934">
    <property type="component" value="Unassembled WGS sequence"/>
</dbReference>
<evidence type="ECO:0000256" key="2">
    <source>
        <dbReference type="ARBA" id="ARBA00022475"/>
    </source>
</evidence>
<dbReference type="AlphaFoldDB" id="A0A2R8CHM1"/>
<keyword evidence="4 6" id="KW-1133">Transmembrane helix</keyword>
<feature type="transmembrane region" description="Helical" evidence="6">
    <location>
        <begin position="43"/>
        <end position="66"/>
    </location>
</feature>
<organism evidence="7 8">
    <name type="scientific">Kushneria phyllosphaerae</name>
    <dbReference type="NCBI Taxonomy" id="2100822"/>
    <lineage>
        <taxon>Bacteria</taxon>
        <taxon>Pseudomonadati</taxon>
        <taxon>Pseudomonadota</taxon>
        <taxon>Gammaproteobacteria</taxon>
        <taxon>Oceanospirillales</taxon>
        <taxon>Halomonadaceae</taxon>
        <taxon>Kushneria</taxon>
    </lineage>
</organism>
<dbReference type="PANTHER" id="PTHR30086:SF20">
    <property type="entry name" value="ARGININE EXPORTER PROTEIN ARGO-RELATED"/>
    <property type="match status" value="1"/>
</dbReference>
<keyword evidence="2" id="KW-1003">Cell membrane</keyword>
<dbReference type="Pfam" id="PF01810">
    <property type="entry name" value="LysE"/>
    <property type="match status" value="1"/>
</dbReference>
<sequence>MMSVSWWVSVTLFAITMTGTPGPNNVMLTASGAMYGFRRTLPHIMGILLGGLTLFTLIALGLGALFQRYPLIQQGLQIVGALYLLYLAWRIASAPPPQFDATGDARPLTLWQAATFQFVNPKVWVMGLTLMASFLPAQGTLWANALGLAVFMEIVALPCISLWAGFGMVIARFLKTARAWRIFNVTMGLMTAACVVFIVK</sequence>
<dbReference type="GO" id="GO:0033228">
    <property type="term" value="P:cysteine export across plasma membrane"/>
    <property type="evidence" value="ECO:0007669"/>
    <property type="project" value="TreeGrafter"/>
</dbReference>
<feature type="transmembrane region" description="Helical" evidence="6">
    <location>
        <begin position="182"/>
        <end position="199"/>
    </location>
</feature>
<protein>
    <submittedName>
        <fullName evidence="7">Cysteine/O-acetylserine efflux protein</fullName>
    </submittedName>
</protein>
<dbReference type="OrthoDB" id="9812084at2"/>